<dbReference type="InterPro" id="IPR010035">
    <property type="entry name" value="Thi_S"/>
</dbReference>
<dbReference type="AlphaFoldDB" id="A0A7Z7QR08"/>
<evidence type="ECO:0000313" key="2">
    <source>
        <dbReference type="EMBL" id="NHA34572.1"/>
    </source>
</evidence>
<protein>
    <submittedName>
        <fullName evidence="3">Thiamine biosynthesis protein ThiS</fullName>
    </submittedName>
</protein>
<evidence type="ECO:0000313" key="3">
    <source>
        <dbReference type="EMBL" id="SUM90099.1"/>
    </source>
</evidence>
<reference evidence="2 5" key="1">
    <citation type="submission" date="2018-01" db="EMBL/GenBank/DDBJ databases">
        <title>Complete genome sequence of Staphylococcus Scheliferi isolated from human.</title>
        <authorList>
            <person name="Abouelkhair M.A."/>
            <person name="Bemis D.A."/>
            <person name="Kania S.A."/>
        </authorList>
    </citation>
    <scope>NUCLEOTIDE SEQUENCE [LARGE SCALE GENOMIC DNA]</scope>
    <source>
        <strain evidence="2 5">ATCC 43808</strain>
    </source>
</reference>
<dbReference type="EMBL" id="POVK01000028">
    <property type="protein sequence ID" value="NHA34572.1"/>
    <property type="molecule type" value="Genomic_DNA"/>
</dbReference>
<dbReference type="InterPro" id="IPR012675">
    <property type="entry name" value="Beta-grasp_dom_sf"/>
</dbReference>
<dbReference type="Gene3D" id="3.10.20.30">
    <property type="match status" value="1"/>
</dbReference>
<dbReference type="EMBL" id="UHEF01000001">
    <property type="protein sequence ID" value="SUM90099.1"/>
    <property type="molecule type" value="Genomic_DNA"/>
</dbReference>
<dbReference type="RefSeq" id="WP_016424425.1">
    <property type="nucleotide sequence ID" value="NZ_CABKRV010000001.1"/>
</dbReference>
<dbReference type="CDD" id="cd00565">
    <property type="entry name" value="Ubl_ThiS"/>
    <property type="match status" value="1"/>
</dbReference>
<organism evidence="3">
    <name type="scientific">Staphylococcus schleiferi</name>
    <dbReference type="NCBI Taxonomy" id="1295"/>
    <lineage>
        <taxon>Bacteria</taxon>
        <taxon>Bacillati</taxon>
        <taxon>Bacillota</taxon>
        <taxon>Bacilli</taxon>
        <taxon>Bacillales</taxon>
        <taxon>Staphylococcaceae</taxon>
        <taxon>Staphylococcus</taxon>
    </lineage>
</organism>
<sequence length="66" mass="7716">MQVYVNGERQLFDEGTTIRDILNHFGIESKRMAVERNEEVVKRSEWDTTEVREDDQLELLEFVGGG</sequence>
<evidence type="ECO:0000313" key="4">
    <source>
        <dbReference type="Proteomes" id="UP000264146"/>
    </source>
</evidence>
<dbReference type="NCBIfam" id="TIGR01683">
    <property type="entry name" value="thiS"/>
    <property type="match status" value="1"/>
</dbReference>
<reference evidence="1 4" key="3">
    <citation type="submission" date="2020-11" db="EMBL/GenBank/DDBJ databases">
        <authorList>
            <consortium name="Pathogen Informatics"/>
        </authorList>
    </citation>
    <scope>NUCLEOTIDE SEQUENCE [LARGE SCALE GENOMIC DNA]</scope>
    <source>
        <strain evidence="1 4">NCTC12218</strain>
    </source>
</reference>
<dbReference type="InterPro" id="IPR016155">
    <property type="entry name" value="Mopterin_synth/thiamin_S_b"/>
</dbReference>
<gene>
    <name evidence="3" type="primary">thiS</name>
    <name evidence="2" type="ORF">C1O36_08610</name>
    <name evidence="3" type="ORF">NCTC12218_02188</name>
</gene>
<dbReference type="PANTHER" id="PTHR34472:SF1">
    <property type="entry name" value="SULFUR CARRIER PROTEIN THIS"/>
    <property type="match status" value="1"/>
</dbReference>
<dbReference type="GeneID" id="72415178"/>
<dbReference type="PANTHER" id="PTHR34472">
    <property type="entry name" value="SULFUR CARRIER PROTEIN THIS"/>
    <property type="match status" value="1"/>
</dbReference>
<dbReference type="Pfam" id="PF02597">
    <property type="entry name" value="ThiS"/>
    <property type="match status" value="1"/>
</dbReference>
<proteinExistence type="predicted"/>
<dbReference type="GeneID" id="93790830"/>
<keyword evidence="5" id="KW-1185">Reference proteome</keyword>
<accession>A0A7Z7QR08</accession>
<dbReference type="InterPro" id="IPR003749">
    <property type="entry name" value="ThiS/MoaD-like"/>
</dbReference>
<evidence type="ECO:0000313" key="5">
    <source>
        <dbReference type="Proteomes" id="UP000572988"/>
    </source>
</evidence>
<dbReference type="Proteomes" id="UP000264146">
    <property type="component" value="Chromosome"/>
</dbReference>
<dbReference type="SUPFAM" id="SSF54285">
    <property type="entry name" value="MoaD/ThiS"/>
    <property type="match status" value="1"/>
</dbReference>
<dbReference type="Proteomes" id="UP000572988">
    <property type="component" value="Unassembled WGS sequence"/>
</dbReference>
<reference evidence="3" key="2">
    <citation type="submission" date="2018-06" db="EMBL/GenBank/DDBJ databases">
        <authorList>
            <consortium name="Pathogen Informatics"/>
            <person name="Doyle S."/>
        </authorList>
    </citation>
    <scope>NUCLEOTIDE SEQUENCE [LARGE SCALE GENOMIC DNA]</scope>
    <source>
        <strain evidence="3">NCTC12218</strain>
    </source>
</reference>
<dbReference type="EMBL" id="LR962863">
    <property type="protein sequence ID" value="CAD7360512.1"/>
    <property type="molecule type" value="Genomic_DNA"/>
</dbReference>
<name>A0A7Z7QR08_STASC</name>
<evidence type="ECO:0000313" key="1">
    <source>
        <dbReference type="EMBL" id="CAD7360512.1"/>
    </source>
</evidence>